<dbReference type="RefSeq" id="WP_316431926.1">
    <property type="nucleotide sequence ID" value="NZ_CP053586.1"/>
</dbReference>
<dbReference type="Pfam" id="PF13495">
    <property type="entry name" value="Phage_int_SAM_4"/>
    <property type="match status" value="1"/>
</dbReference>
<feature type="domain" description="Core-binding (CB)" evidence="7">
    <location>
        <begin position="1"/>
        <end position="88"/>
    </location>
</feature>
<proteinExistence type="inferred from homology"/>
<dbReference type="EMBL" id="CP053586">
    <property type="protein sequence ID" value="WNZ25764.1"/>
    <property type="molecule type" value="Genomic_DNA"/>
</dbReference>
<dbReference type="PROSITE" id="PS51900">
    <property type="entry name" value="CB"/>
    <property type="match status" value="1"/>
</dbReference>
<gene>
    <name evidence="8" type="ORF">HJG54_24955</name>
</gene>
<dbReference type="InterPro" id="IPR013762">
    <property type="entry name" value="Integrase-like_cat_sf"/>
</dbReference>
<dbReference type="InterPro" id="IPR044068">
    <property type="entry name" value="CB"/>
</dbReference>
<comment type="similarity">
    <text evidence="1">Belongs to the 'phage' integrase family.</text>
</comment>
<dbReference type="GO" id="GO:0015074">
    <property type="term" value="P:DNA integration"/>
    <property type="evidence" value="ECO:0007669"/>
    <property type="project" value="UniProtKB-KW"/>
</dbReference>
<dbReference type="InterPro" id="IPR011010">
    <property type="entry name" value="DNA_brk_join_enz"/>
</dbReference>
<accession>A0AA96WIJ1</accession>
<evidence type="ECO:0000256" key="1">
    <source>
        <dbReference type="ARBA" id="ARBA00008857"/>
    </source>
</evidence>
<dbReference type="InterPro" id="IPR002104">
    <property type="entry name" value="Integrase_catalytic"/>
</dbReference>
<evidence type="ECO:0000259" key="6">
    <source>
        <dbReference type="PROSITE" id="PS51898"/>
    </source>
</evidence>
<evidence type="ECO:0000256" key="2">
    <source>
        <dbReference type="ARBA" id="ARBA00022908"/>
    </source>
</evidence>
<dbReference type="InterPro" id="IPR004107">
    <property type="entry name" value="Integrase_SAM-like_N"/>
</dbReference>
<reference evidence="8" key="1">
    <citation type="submission" date="2020-05" db="EMBL/GenBank/DDBJ databases">
        <authorList>
            <person name="Zhu T."/>
            <person name="Keshari N."/>
            <person name="Lu X."/>
        </authorList>
    </citation>
    <scope>NUCLEOTIDE SEQUENCE</scope>
    <source>
        <strain evidence="8">NK1-12</strain>
    </source>
</reference>
<evidence type="ECO:0000256" key="4">
    <source>
        <dbReference type="ARBA" id="ARBA00023172"/>
    </source>
</evidence>
<sequence>MADLRLERVKEFLSASNLASNTQKSYRLELERFIAWSDKAWIDVTPRDIASFKKYLKDECRTRQGKLLSPAAINQAITALKSFFKWFQLAGYLDLTAVLPTAAVQFEKLGEPLPRHLSLEQMEVIYQAVTGDEDINLRDCALLAVLTHGLRAEDVSSLNVGNYDGIRLKFLRKKDKSDAIVPLRQVAREQIEAYLERRRSQQEELTGDRPLFLSYDFRSGGQRLGYQGIYYFTKVRLGTATGISDLTPHRFRHTYASELVELGIDSLLARSLTGHKSEKVFERYIKGKRLAAAEDAFFKAIDETPKQS</sequence>
<dbReference type="AlphaFoldDB" id="A0AA96WIJ1"/>
<keyword evidence="3 5" id="KW-0238">DNA-binding</keyword>
<dbReference type="Pfam" id="PF00589">
    <property type="entry name" value="Phage_integrase"/>
    <property type="match status" value="1"/>
</dbReference>
<keyword evidence="2" id="KW-0229">DNA integration</keyword>
<dbReference type="GO" id="GO:0003677">
    <property type="term" value="F:DNA binding"/>
    <property type="evidence" value="ECO:0007669"/>
    <property type="project" value="UniProtKB-UniRule"/>
</dbReference>
<dbReference type="SUPFAM" id="SSF56349">
    <property type="entry name" value="DNA breaking-rejoining enzymes"/>
    <property type="match status" value="1"/>
</dbReference>
<dbReference type="PROSITE" id="PS51898">
    <property type="entry name" value="TYR_RECOMBINASE"/>
    <property type="match status" value="1"/>
</dbReference>
<name>A0AA96WIJ1_9CYAN</name>
<evidence type="ECO:0000256" key="3">
    <source>
        <dbReference type="ARBA" id="ARBA00023125"/>
    </source>
</evidence>
<dbReference type="PANTHER" id="PTHR30349:SF41">
    <property type="entry name" value="INTEGRASE_RECOMBINASE PROTEIN MJ0367-RELATED"/>
    <property type="match status" value="1"/>
</dbReference>
<evidence type="ECO:0000313" key="8">
    <source>
        <dbReference type="EMBL" id="WNZ25764.1"/>
    </source>
</evidence>
<dbReference type="InterPro" id="IPR010998">
    <property type="entry name" value="Integrase_recombinase_N"/>
</dbReference>
<protein>
    <submittedName>
        <fullName evidence="8">Tyrosine-type recombinase/integrase</fullName>
    </submittedName>
</protein>
<dbReference type="InterPro" id="IPR050090">
    <property type="entry name" value="Tyrosine_recombinase_XerCD"/>
</dbReference>
<organism evidence="8">
    <name type="scientific">Leptolyngbya sp. NK1-12</name>
    <dbReference type="NCBI Taxonomy" id="2547451"/>
    <lineage>
        <taxon>Bacteria</taxon>
        <taxon>Bacillati</taxon>
        <taxon>Cyanobacteriota</taxon>
        <taxon>Cyanophyceae</taxon>
        <taxon>Leptolyngbyales</taxon>
        <taxon>Leptolyngbyaceae</taxon>
        <taxon>Leptolyngbya group</taxon>
        <taxon>Leptolyngbya</taxon>
    </lineage>
</organism>
<dbReference type="GO" id="GO:0006310">
    <property type="term" value="P:DNA recombination"/>
    <property type="evidence" value="ECO:0007669"/>
    <property type="project" value="UniProtKB-KW"/>
</dbReference>
<keyword evidence="4" id="KW-0233">DNA recombination</keyword>
<dbReference type="PANTHER" id="PTHR30349">
    <property type="entry name" value="PHAGE INTEGRASE-RELATED"/>
    <property type="match status" value="1"/>
</dbReference>
<dbReference type="CDD" id="cd00397">
    <property type="entry name" value="DNA_BRE_C"/>
    <property type="match status" value="1"/>
</dbReference>
<feature type="domain" description="Tyr recombinase" evidence="6">
    <location>
        <begin position="112"/>
        <end position="302"/>
    </location>
</feature>
<evidence type="ECO:0000259" key="7">
    <source>
        <dbReference type="PROSITE" id="PS51900"/>
    </source>
</evidence>
<dbReference type="Gene3D" id="1.10.443.10">
    <property type="entry name" value="Intergrase catalytic core"/>
    <property type="match status" value="1"/>
</dbReference>
<dbReference type="Gene3D" id="1.10.150.130">
    <property type="match status" value="1"/>
</dbReference>
<evidence type="ECO:0000256" key="5">
    <source>
        <dbReference type="PROSITE-ProRule" id="PRU01248"/>
    </source>
</evidence>